<reference evidence="1 2" key="1">
    <citation type="submission" date="2018-10" db="EMBL/GenBank/DDBJ databases">
        <title>Kocuria sp. M5W7-7, whole genome shotgun sequence.</title>
        <authorList>
            <person name="Tuo L."/>
        </authorList>
    </citation>
    <scope>NUCLEOTIDE SEQUENCE [LARGE SCALE GENOMIC DNA]</scope>
    <source>
        <strain evidence="1 2">M5W7-7</strain>
    </source>
</reference>
<evidence type="ECO:0008006" key="3">
    <source>
        <dbReference type="Google" id="ProtNLM"/>
    </source>
</evidence>
<gene>
    <name evidence="1" type="ORF">EDL96_02375</name>
</gene>
<organism evidence="1 2">
    <name type="scientific">Kocuria soli</name>
    <dbReference type="NCBI Taxonomy" id="2485125"/>
    <lineage>
        <taxon>Bacteria</taxon>
        <taxon>Bacillati</taxon>
        <taxon>Actinomycetota</taxon>
        <taxon>Actinomycetes</taxon>
        <taxon>Micrococcales</taxon>
        <taxon>Micrococcaceae</taxon>
        <taxon>Kocuria</taxon>
    </lineage>
</organism>
<dbReference type="EMBL" id="RKMF01000002">
    <property type="protein sequence ID" value="ROZ64704.1"/>
    <property type="molecule type" value="Genomic_DNA"/>
</dbReference>
<sequence length="185" mass="20163">MGPAEVASMAREGLITPLLGPVFVTAGVPVTREIRAEGVRMVTSAGVNTTGVLHRDAAAWFHSCAPAPEMLWFMVHRRHRTTMRPSPVGAAIPWCVRQLVYPPQDVDRFHDIQVTTPLRTAADLACWDHPAAETPLRLLLSAPHLAVDPGAVVAVLRNLPRLPGRARGVMRVRRVCRALGLDVPD</sequence>
<proteinExistence type="predicted"/>
<dbReference type="AlphaFoldDB" id="A0A3N3ZSW0"/>
<dbReference type="Proteomes" id="UP000270616">
    <property type="component" value="Unassembled WGS sequence"/>
</dbReference>
<protein>
    <recommendedName>
        <fullName evidence="3">AbiEi antitoxin C-terminal domain-containing protein</fullName>
    </recommendedName>
</protein>
<evidence type="ECO:0000313" key="2">
    <source>
        <dbReference type="Proteomes" id="UP000270616"/>
    </source>
</evidence>
<accession>A0A3N3ZSW0</accession>
<keyword evidence="2" id="KW-1185">Reference proteome</keyword>
<comment type="caution">
    <text evidence="1">The sequence shown here is derived from an EMBL/GenBank/DDBJ whole genome shotgun (WGS) entry which is preliminary data.</text>
</comment>
<evidence type="ECO:0000313" key="1">
    <source>
        <dbReference type="EMBL" id="ROZ64704.1"/>
    </source>
</evidence>
<name>A0A3N3ZSW0_9MICC</name>